<dbReference type="eggNOG" id="COG3941">
    <property type="taxonomic scope" value="Bacteria"/>
</dbReference>
<feature type="coiled-coil region" evidence="1">
    <location>
        <begin position="430"/>
        <end position="464"/>
    </location>
</feature>
<evidence type="ECO:0000313" key="2">
    <source>
        <dbReference type="EMBL" id="SHI87683.1"/>
    </source>
</evidence>
<dbReference type="Proteomes" id="UP000184192">
    <property type="component" value="Unassembled WGS sequence"/>
</dbReference>
<evidence type="ECO:0000256" key="1">
    <source>
        <dbReference type="SAM" id="Coils"/>
    </source>
</evidence>
<sequence length="772" mass="83610">MADIITRLLLDTKNFDAKLDRSKSSVNSFQGGISNMAKTAGAGVLKFAGTLGIAMGAGEAFNRVLNSSQTLGDMTASNMAALKTSVDEFFYSLGTGTFDNFLSGLGSVIDKAKEAYSAIDQLGNTQISYGVYSAKNQSEIADAQYIAKNKFASVDERSVAFDKWRMALENQQNNNQTLQKQLIEAASKAVESRTGANIQITLEDLLNSFEVDLLNPESRTIVKERAMRGTNNYTAWSKAHKDDKEGIDQLAQVQKQNIITHTMLEKYSDDELKDIAAKITQYYQLNSALKSTAREYNETANEFNNANKAVKGFTAVASLEGYKVYSGSSTPTGTKPTPSPAGSAGFLNEQIAAKNKELLNATTVQARAEIQKTISELEARKINLNIATEKEIFRDKYGENKLDATKAQKQFSEYINVDKEISAKSKELTNATTEQARVAVQKTISELEEKKIKLKVSIEKEIQTNSVDSKTKKDFSEYVSVEEDILKQNTLLINTTTEQARIAVQNTIDELEAKKVQITANVSVKSDMSSEMAGVLNNGSIDRKGKQITKGSNATDISGIKLPKYEPIFKKEDVDLNNDFADSLSGIGDMMGSLSSLFDENTASALQWGSTLLMAIAQATPAILGMMGVKEQDTATTNKNTTAEVVNAGAKVMSAHSSIPFVGIALGLAGVAAIIAAMSSMPHFATGGIVPGTSFAGDKVPALLNSGEMILNGSQQGNLFKILNSGMYDSLSRTISPLPENSEIRLSSNITVRGDTLYLALNNYMKRTGKKL</sequence>
<proteinExistence type="predicted"/>
<keyword evidence="1" id="KW-0175">Coiled coil</keyword>
<name>A0A1M6EQG8_9BACE</name>
<organism evidence="2 3">
    <name type="scientific">Bacteroides stercorirosoris</name>
    <dbReference type="NCBI Taxonomy" id="871324"/>
    <lineage>
        <taxon>Bacteria</taxon>
        <taxon>Pseudomonadati</taxon>
        <taxon>Bacteroidota</taxon>
        <taxon>Bacteroidia</taxon>
        <taxon>Bacteroidales</taxon>
        <taxon>Bacteroidaceae</taxon>
        <taxon>Bacteroides</taxon>
    </lineage>
</organism>
<feature type="coiled-coil region" evidence="1">
    <location>
        <begin position="161"/>
        <end position="188"/>
    </location>
</feature>
<keyword evidence="3" id="KW-1185">Reference proteome</keyword>
<protein>
    <submittedName>
        <fullName evidence="2">Uncharacterized protein</fullName>
    </submittedName>
</protein>
<dbReference type="AlphaFoldDB" id="A0A1M6EQG8"/>
<dbReference type="GeneID" id="92711977"/>
<dbReference type="RefSeq" id="WP_025833581.1">
    <property type="nucleotide sequence ID" value="NZ_FQZN01000010.1"/>
</dbReference>
<accession>A0A1M6EQG8</accession>
<reference evidence="3" key="1">
    <citation type="submission" date="2016-11" db="EMBL/GenBank/DDBJ databases">
        <authorList>
            <person name="Varghese N."/>
            <person name="Submissions S."/>
        </authorList>
    </citation>
    <scope>NUCLEOTIDE SEQUENCE [LARGE SCALE GENOMIC DNA]</scope>
    <source>
        <strain evidence="3">DSM 26884</strain>
    </source>
</reference>
<dbReference type="EMBL" id="FQZN01000010">
    <property type="protein sequence ID" value="SHI87683.1"/>
    <property type="molecule type" value="Genomic_DNA"/>
</dbReference>
<gene>
    <name evidence="2" type="ORF">SAMN05444350_11012</name>
</gene>
<evidence type="ECO:0000313" key="3">
    <source>
        <dbReference type="Proteomes" id="UP000184192"/>
    </source>
</evidence>